<dbReference type="AlphaFoldDB" id="A0A0P6X7P6"/>
<dbReference type="Proteomes" id="UP000050430">
    <property type="component" value="Unassembled WGS sequence"/>
</dbReference>
<organism evidence="1 2">
    <name type="scientific">Leptolinea tardivitalis</name>
    <dbReference type="NCBI Taxonomy" id="229920"/>
    <lineage>
        <taxon>Bacteria</taxon>
        <taxon>Bacillati</taxon>
        <taxon>Chloroflexota</taxon>
        <taxon>Anaerolineae</taxon>
        <taxon>Anaerolineales</taxon>
        <taxon>Anaerolineaceae</taxon>
        <taxon>Leptolinea</taxon>
    </lineage>
</organism>
<gene>
    <name evidence="1" type="ORF">ADM99_13065</name>
</gene>
<dbReference type="STRING" id="229920.ADM99_13065"/>
<name>A0A0P6X7P6_9CHLR</name>
<evidence type="ECO:0000313" key="1">
    <source>
        <dbReference type="EMBL" id="KPL71174.1"/>
    </source>
</evidence>
<sequence length="117" mass="13493">MRTSWRVRNGGDQTDDSSKVEFKVFSEEKMTHSWTEKDDLKALYVYLYGVEELPFNIHQIAMMIDTTDDSLKMRVGNFKAVDTDAGLTHVASQSVDVFNKYSKLSKRDLRFKAFGLN</sequence>
<keyword evidence="2" id="KW-1185">Reference proteome</keyword>
<protein>
    <submittedName>
        <fullName evidence="1">Uncharacterized protein</fullName>
    </submittedName>
</protein>
<reference evidence="1 2" key="1">
    <citation type="submission" date="2015-07" db="EMBL/GenBank/DDBJ databases">
        <title>Genome sequence of Leptolinea tardivitalis DSM 16556.</title>
        <authorList>
            <person name="Hemp J."/>
            <person name="Ward L.M."/>
            <person name="Pace L.A."/>
            <person name="Fischer W.W."/>
        </authorList>
    </citation>
    <scope>NUCLEOTIDE SEQUENCE [LARGE SCALE GENOMIC DNA]</scope>
    <source>
        <strain evidence="1 2">YMTK-2</strain>
    </source>
</reference>
<dbReference type="EMBL" id="LGCK01000012">
    <property type="protein sequence ID" value="KPL71174.1"/>
    <property type="molecule type" value="Genomic_DNA"/>
</dbReference>
<comment type="caution">
    <text evidence="1">The sequence shown here is derived from an EMBL/GenBank/DDBJ whole genome shotgun (WGS) entry which is preliminary data.</text>
</comment>
<proteinExistence type="predicted"/>
<accession>A0A0P6X7P6</accession>
<evidence type="ECO:0000313" key="2">
    <source>
        <dbReference type="Proteomes" id="UP000050430"/>
    </source>
</evidence>